<dbReference type="InterPro" id="IPR016176">
    <property type="entry name" value="Cbl-dep_enz_cat"/>
</dbReference>
<dbReference type="GO" id="GO:0003824">
    <property type="term" value="F:catalytic activity"/>
    <property type="evidence" value="ECO:0007669"/>
    <property type="project" value="InterPro"/>
</dbReference>
<dbReference type="OrthoDB" id="5147116at2"/>
<proteinExistence type="predicted"/>
<name>A0A5S5AYS3_9FIRM</name>
<evidence type="ECO:0000259" key="1">
    <source>
        <dbReference type="Pfam" id="PF16552"/>
    </source>
</evidence>
<dbReference type="Gene3D" id="1.10.8.1000">
    <property type="entry name" value="Ornithine 4,5 aminomutase S component, alpha subunit-like"/>
    <property type="match status" value="1"/>
</dbReference>
<sequence>MQRKDDFEIRRKHLSHLTEEELEKRFWELTEKIVEPLIELARTHTSPSIERSVLLRMGFDSLTAKAIVEKCVEKGLLGKGAGHVVLKYALYKNITIKEAGERLAKGDGWDEIDRAMAVKISAASAGKVV</sequence>
<dbReference type="AlphaFoldDB" id="A0A5S5AYS3"/>
<evidence type="ECO:0000313" key="3">
    <source>
        <dbReference type="Proteomes" id="UP000322294"/>
    </source>
</evidence>
<dbReference type="Pfam" id="PF16552">
    <property type="entry name" value="OAM_alpha"/>
    <property type="match status" value="1"/>
</dbReference>
<keyword evidence="3" id="KW-1185">Reference proteome</keyword>
<evidence type="ECO:0000313" key="2">
    <source>
        <dbReference type="EMBL" id="TYP58499.1"/>
    </source>
</evidence>
<dbReference type="SUPFAM" id="SSF51703">
    <property type="entry name" value="Cobalamin (vitamin B12)-dependent enzymes"/>
    <property type="match status" value="1"/>
</dbReference>
<organism evidence="2 3">
    <name type="scientific">Thermosediminibacter litoriperuensis</name>
    <dbReference type="NCBI Taxonomy" id="291989"/>
    <lineage>
        <taxon>Bacteria</taxon>
        <taxon>Bacillati</taxon>
        <taxon>Bacillota</taxon>
        <taxon>Clostridia</taxon>
        <taxon>Thermosediminibacterales</taxon>
        <taxon>Thermosediminibacteraceae</taxon>
        <taxon>Thermosediminibacter</taxon>
    </lineage>
</organism>
<dbReference type="EMBL" id="VNHO01000003">
    <property type="protein sequence ID" value="TYP58499.1"/>
    <property type="molecule type" value="Genomic_DNA"/>
</dbReference>
<comment type="caution">
    <text evidence="2">The sequence shown here is derived from an EMBL/GenBank/DDBJ whole genome shotgun (WGS) entry which is preliminary data.</text>
</comment>
<reference evidence="2 3" key="1">
    <citation type="submission" date="2019-07" db="EMBL/GenBank/DDBJ databases">
        <title>Genomic Encyclopedia of Type Strains, Phase I: the one thousand microbial genomes (KMG-I) project.</title>
        <authorList>
            <person name="Kyrpides N."/>
        </authorList>
    </citation>
    <scope>NUCLEOTIDE SEQUENCE [LARGE SCALE GENOMIC DNA]</scope>
    <source>
        <strain evidence="2 3">DSM 16647</strain>
    </source>
</reference>
<dbReference type="RefSeq" id="WP_148866046.1">
    <property type="nucleotide sequence ID" value="NZ_VNHO01000003.1"/>
</dbReference>
<feature type="domain" description="D-Lysine 5,6-aminomutase alpha subunit" evidence="1">
    <location>
        <begin position="2"/>
        <end position="114"/>
    </location>
</feature>
<dbReference type="Proteomes" id="UP000322294">
    <property type="component" value="Unassembled WGS sequence"/>
</dbReference>
<dbReference type="GO" id="GO:0031419">
    <property type="term" value="F:cobalamin binding"/>
    <property type="evidence" value="ECO:0007669"/>
    <property type="project" value="InterPro"/>
</dbReference>
<dbReference type="Gene3D" id="6.10.250.2220">
    <property type="match status" value="1"/>
</dbReference>
<accession>A0A5S5AYS3</accession>
<dbReference type="InterPro" id="IPR015130">
    <property type="entry name" value="Lys-AminoMut_A"/>
</dbReference>
<protein>
    <submittedName>
        <fullName evidence="2">D-ornithine 4,5-aminomutase S subunit</fullName>
    </submittedName>
</protein>
<gene>
    <name evidence="2" type="ORF">LZ11_00344</name>
</gene>